<dbReference type="InterPro" id="IPR007055">
    <property type="entry name" value="BON_dom"/>
</dbReference>
<dbReference type="PROSITE" id="PS51371">
    <property type="entry name" value="CBS"/>
    <property type="match status" value="2"/>
</dbReference>
<dbReference type="AlphaFoldDB" id="A0A7W7I1I5"/>
<name>A0A7W7I1I5_9ACTN</name>
<dbReference type="Pfam" id="PF00571">
    <property type="entry name" value="CBS"/>
    <property type="match status" value="2"/>
</dbReference>
<dbReference type="Gene3D" id="3.10.580.10">
    <property type="entry name" value="CBS-domain"/>
    <property type="match status" value="1"/>
</dbReference>
<feature type="domain" description="CBS" evidence="4">
    <location>
        <begin position="10"/>
        <end position="66"/>
    </location>
</feature>
<organism evidence="5 6">
    <name type="scientific">Actinoplanes digitatis</name>
    <dbReference type="NCBI Taxonomy" id="1868"/>
    <lineage>
        <taxon>Bacteria</taxon>
        <taxon>Bacillati</taxon>
        <taxon>Actinomycetota</taxon>
        <taxon>Actinomycetes</taxon>
        <taxon>Micromonosporales</taxon>
        <taxon>Micromonosporaceae</taxon>
        <taxon>Actinoplanes</taxon>
    </lineage>
</organism>
<dbReference type="CDD" id="cd04586">
    <property type="entry name" value="CBS_pair_BON_assoc"/>
    <property type="match status" value="1"/>
</dbReference>
<dbReference type="SMART" id="SM00116">
    <property type="entry name" value="CBS"/>
    <property type="match status" value="2"/>
</dbReference>
<keyword evidence="6" id="KW-1185">Reference proteome</keyword>
<dbReference type="InterPro" id="IPR017080">
    <property type="entry name" value="UCP036990_CBS_BON"/>
</dbReference>
<evidence type="ECO:0000259" key="4">
    <source>
        <dbReference type="PROSITE" id="PS51371"/>
    </source>
</evidence>
<feature type="domain" description="CBS" evidence="4">
    <location>
        <begin position="92"/>
        <end position="148"/>
    </location>
</feature>
<dbReference type="PANTHER" id="PTHR43080:SF29">
    <property type="entry name" value="OS02G0818000 PROTEIN"/>
    <property type="match status" value="1"/>
</dbReference>
<dbReference type="SUPFAM" id="SSF54631">
    <property type="entry name" value="CBS-domain pair"/>
    <property type="match status" value="1"/>
</dbReference>
<dbReference type="Pfam" id="PF04972">
    <property type="entry name" value="BON"/>
    <property type="match status" value="1"/>
</dbReference>
<reference evidence="5 6" key="1">
    <citation type="submission" date="2020-08" db="EMBL/GenBank/DDBJ databases">
        <title>Sequencing the genomes of 1000 actinobacteria strains.</title>
        <authorList>
            <person name="Klenk H.-P."/>
        </authorList>
    </citation>
    <scope>NUCLEOTIDE SEQUENCE [LARGE SCALE GENOMIC DNA]</scope>
    <source>
        <strain evidence="5 6">DSM 43149</strain>
    </source>
</reference>
<feature type="domain" description="BON" evidence="3">
    <location>
        <begin position="145"/>
        <end position="214"/>
    </location>
</feature>
<gene>
    <name evidence="5" type="ORF">BJ971_005342</name>
</gene>
<accession>A0A7W7I1I5</accession>
<keyword evidence="1 2" id="KW-0129">CBS domain</keyword>
<dbReference type="PROSITE" id="PS50914">
    <property type="entry name" value="BON"/>
    <property type="match status" value="1"/>
</dbReference>
<dbReference type="InterPro" id="IPR000644">
    <property type="entry name" value="CBS_dom"/>
</dbReference>
<evidence type="ECO:0000256" key="1">
    <source>
        <dbReference type="ARBA" id="ARBA00023122"/>
    </source>
</evidence>
<evidence type="ECO:0000313" key="5">
    <source>
        <dbReference type="EMBL" id="MBB4764786.1"/>
    </source>
</evidence>
<evidence type="ECO:0000313" key="6">
    <source>
        <dbReference type="Proteomes" id="UP000578112"/>
    </source>
</evidence>
<dbReference type="InterPro" id="IPR046342">
    <property type="entry name" value="CBS_dom_sf"/>
</dbReference>
<comment type="caution">
    <text evidence="5">The sequence shown here is derived from an EMBL/GenBank/DDBJ whole genome shotgun (WGS) entry which is preliminary data.</text>
</comment>
<evidence type="ECO:0000256" key="2">
    <source>
        <dbReference type="PROSITE-ProRule" id="PRU00703"/>
    </source>
</evidence>
<sequence length="229" mass="24950">MKTWQVEDVMTTAVVTVSQSAAYREVVDLLVGHRFSAVPVVDDFQRVTGVVSEADLLRKIEYAGDEEPRLFDGRRRRGDRTKASARTAAELMSAPPVVVPAGASLAAAARLMDREAVKRLPVVDDLGRLIGIVSRGDLLKVHLRPDDEIRADVESGVLRTSLVEDAAKVRVAVRDGLVTLTGRVDRFSTKAIADRLIRRVPGVVAVADELEYDYDDRDVLGTGLAYGIA</sequence>
<evidence type="ECO:0000259" key="3">
    <source>
        <dbReference type="PROSITE" id="PS50914"/>
    </source>
</evidence>
<proteinExistence type="predicted"/>
<dbReference type="Gene3D" id="3.30.1340.30">
    <property type="match status" value="1"/>
</dbReference>
<dbReference type="PIRSF" id="PIRSF036990">
    <property type="entry name" value="UCP036990_CBS_BON"/>
    <property type="match status" value="1"/>
</dbReference>
<protein>
    <submittedName>
        <fullName evidence="5">CBS domain-containing protein</fullName>
    </submittedName>
</protein>
<dbReference type="Proteomes" id="UP000578112">
    <property type="component" value="Unassembled WGS sequence"/>
</dbReference>
<dbReference type="PANTHER" id="PTHR43080">
    <property type="entry name" value="CBS DOMAIN-CONTAINING PROTEIN CBSX3, MITOCHONDRIAL"/>
    <property type="match status" value="1"/>
</dbReference>
<dbReference type="EMBL" id="JACHNH010000001">
    <property type="protein sequence ID" value="MBB4764786.1"/>
    <property type="molecule type" value="Genomic_DNA"/>
</dbReference>
<dbReference type="InterPro" id="IPR051257">
    <property type="entry name" value="Diverse_CBS-Domain"/>
</dbReference>
<dbReference type="RefSeq" id="WP_184995937.1">
    <property type="nucleotide sequence ID" value="NZ_BOMK01000003.1"/>
</dbReference>